<dbReference type="SUPFAM" id="SSF82185">
    <property type="entry name" value="Histone H3 K4-specific methyltransferase SET7/9 N-terminal domain"/>
    <property type="match status" value="1"/>
</dbReference>
<keyword evidence="2" id="KW-1185">Reference proteome</keyword>
<gene>
    <name evidence="3" type="primary">LOC100207234</name>
</gene>
<protein>
    <submittedName>
        <fullName evidence="3">Radial spoke head 1 homolog isoform X3</fullName>
    </submittedName>
</protein>
<evidence type="ECO:0000313" key="2">
    <source>
        <dbReference type="Proteomes" id="UP001652625"/>
    </source>
</evidence>
<evidence type="ECO:0000256" key="1">
    <source>
        <dbReference type="ARBA" id="ARBA00022737"/>
    </source>
</evidence>
<name>A0ABM4BH88_HYDVU</name>
<evidence type="ECO:0000313" key="3">
    <source>
        <dbReference type="RefSeq" id="XP_065648369.1"/>
    </source>
</evidence>
<dbReference type="InterPro" id="IPR003409">
    <property type="entry name" value="MORN"/>
</dbReference>
<dbReference type="SMART" id="SM00698">
    <property type="entry name" value="MORN"/>
    <property type="match status" value="6"/>
</dbReference>
<dbReference type="PANTHER" id="PTHR43215">
    <property type="entry name" value="RADIAL SPOKE HEAD 1 HOMOLOG"/>
    <property type="match status" value="1"/>
</dbReference>
<reference evidence="3" key="1">
    <citation type="submission" date="2025-08" db="UniProtKB">
        <authorList>
            <consortium name="RefSeq"/>
        </authorList>
    </citation>
    <scope>IDENTIFICATION</scope>
</reference>
<keyword evidence="1" id="KW-0677">Repeat</keyword>
<sequence>MSYKEEDEVLEVYEGSRNNDGERHGFGKCYFTNGDIYEGLYEHGKRHGSGNYKFVSGVQYIGEYQNGKKHGCGTINNPDGSKYEGQWFNGQKNGSGTYHYVNGDKYEGEWSRDQRNGHGKYVYHDTGSIMEGFWMNGKLNGTGRIVHKSYRFCGVFVNGKQVGNGSYFFDNGLEQQGYFRKINKDQVEKNCNQSELEWSPTILIQLKQNLNN</sequence>
<proteinExistence type="predicted"/>
<organism evidence="2 3">
    <name type="scientific">Hydra vulgaris</name>
    <name type="common">Hydra</name>
    <name type="synonym">Hydra attenuata</name>
    <dbReference type="NCBI Taxonomy" id="6087"/>
    <lineage>
        <taxon>Eukaryota</taxon>
        <taxon>Metazoa</taxon>
        <taxon>Cnidaria</taxon>
        <taxon>Hydrozoa</taxon>
        <taxon>Hydroidolina</taxon>
        <taxon>Anthoathecata</taxon>
        <taxon>Aplanulata</taxon>
        <taxon>Hydridae</taxon>
        <taxon>Hydra</taxon>
    </lineage>
</organism>
<dbReference type="PANTHER" id="PTHR43215:SF14">
    <property type="entry name" value="RADIAL SPOKE HEAD 1 HOMOLOG"/>
    <property type="match status" value="1"/>
</dbReference>
<dbReference type="Proteomes" id="UP001652625">
    <property type="component" value="Chromosome 03"/>
</dbReference>
<dbReference type="Gene3D" id="2.20.110.10">
    <property type="entry name" value="Histone H3 K4-specific methyltransferase SET7/9 N-terminal domain"/>
    <property type="match status" value="2"/>
</dbReference>
<dbReference type="RefSeq" id="XP_065648369.1">
    <property type="nucleotide sequence ID" value="XM_065792297.1"/>
</dbReference>
<dbReference type="Pfam" id="PF02493">
    <property type="entry name" value="MORN"/>
    <property type="match status" value="7"/>
</dbReference>
<accession>A0ABM4BH88</accession>
<dbReference type="GeneID" id="100207234"/>